<feature type="compositionally biased region" description="Polar residues" evidence="1">
    <location>
        <begin position="906"/>
        <end position="922"/>
    </location>
</feature>
<gene>
    <name evidence="3" type="ORF">MKK02DRAFT_42503</name>
</gene>
<dbReference type="PANTHER" id="PTHR28014:SF1">
    <property type="entry name" value="NEGATIVE REGULATOR OF RAS-CAMP PATHWAY"/>
    <property type="match status" value="1"/>
</dbReference>
<feature type="region of interest" description="Disordered" evidence="1">
    <location>
        <begin position="608"/>
        <end position="642"/>
    </location>
</feature>
<accession>A0AA38LW78</accession>
<feature type="compositionally biased region" description="Polar residues" evidence="1">
    <location>
        <begin position="820"/>
        <end position="831"/>
    </location>
</feature>
<feature type="compositionally biased region" description="Low complexity" evidence="1">
    <location>
        <begin position="106"/>
        <end position="121"/>
    </location>
</feature>
<dbReference type="GeneID" id="77731227"/>
<comment type="caution">
    <text evidence="3">The sequence shown here is derived from an EMBL/GenBank/DDBJ whole genome shotgun (WGS) entry which is preliminary data.</text>
</comment>
<feature type="compositionally biased region" description="Polar residues" evidence="1">
    <location>
        <begin position="877"/>
        <end position="896"/>
    </location>
</feature>
<feature type="domain" description="Nitrogen regulatory protein areA GATA-like" evidence="2">
    <location>
        <begin position="57"/>
        <end position="81"/>
    </location>
</feature>
<name>A0AA38LW78_9TREE</name>
<dbReference type="GO" id="GO:0000122">
    <property type="term" value="P:negative regulation of transcription by RNA polymerase II"/>
    <property type="evidence" value="ECO:0007669"/>
    <property type="project" value="TreeGrafter"/>
</dbReference>
<evidence type="ECO:0000313" key="4">
    <source>
        <dbReference type="Proteomes" id="UP001164286"/>
    </source>
</evidence>
<organism evidence="3 4">
    <name type="scientific">Dioszegia hungarica</name>
    <dbReference type="NCBI Taxonomy" id="4972"/>
    <lineage>
        <taxon>Eukaryota</taxon>
        <taxon>Fungi</taxon>
        <taxon>Dikarya</taxon>
        <taxon>Basidiomycota</taxon>
        <taxon>Agaricomycotina</taxon>
        <taxon>Tremellomycetes</taxon>
        <taxon>Tremellales</taxon>
        <taxon>Bulleribasidiaceae</taxon>
        <taxon>Dioszegia</taxon>
    </lineage>
</organism>
<feature type="compositionally biased region" description="Pro residues" evidence="1">
    <location>
        <begin position="480"/>
        <end position="489"/>
    </location>
</feature>
<evidence type="ECO:0000256" key="1">
    <source>
        <dbReference type="SAM" id="MobiDB-lite"/>
    </source>
</evidence>
<dbReference type="PANTHER" id="PTHR28014">
    <property type="entry name" value="NEGATIVE REGULATOR OF RAS-CAMP PATHWAY"/>
    <property type="match status" value="1"/>
</dbReference>
<dbReference type="GO" id="GO:0005737">
    <property type="term" value="C:cytoplasm"/>
    <property type="evidence" value="ECO:0007669"/>
    <property type="project" value="TreeGrafter"/>
</dbReference>
<feature type="compositionally biased region" description="Acidic residues" evidence="1">
    <location>
        <begin position="453"/>
        <end position="464"/>
    </location>
</feature>
<dbReference type="AlphaFoldDB" id="A0AA38LW78"/>
<dbReference type="Proteomes" id="UP001164286">
    <property type="component" value="Unassembled WGS sequence"/>
</dbReference>
<feature type="compositionally biased region" description="Basic and acidic residues" evidence="1">
    <location>
        <begin position="741"/>
        <end position="750"/>
    </location>
</feature>
<proteinExistence type="predicted"/>
<dbReference type="EMBL" id="JAKWFO010000003">
    <property type="protein sequence ID" value="KAI9638115.1"/>
    <property type="molecule type" value="Genomic_DNA"/>
</dbReference>
<feature type="region of interest" description="Disordered" evidence="1">
    <location>
        <begin position="658"/>
        <end position="845"/>
    </location>
</feature>
<protein>
    <recommendedName>
        <fullName evidence="2">Nitrogen regulatory protein areA GATA-like domain-containing protein</fullName>
    </recommendedName>
</protein>
<feature type="region of interest" description="Disordered" evidence="1">
    <location>
        <begin position="871"/>
        <end position="961"/>
    </location>
</feature>
<keyword evidence="4" id="KW-1185">Reference proteome</keyword>
<evidence type="ECO:0000259" key="2">
    <source>
        <dbReference type="Pfam" id="PF08550"/>
    </source>
</evidence>
<feature type="compositionally biased region" description="Low complexity" evidence="1">
    <location>
        <begin position="465"/>
        <end position="479"/>
    </location>
</feature>
<dbReference type="Pfam" id="PF08550">
    <property type="entry name" value="GATA_AreA"/>
    <property type="match status" value="1"/>
</dbReference>
<evidence type="ECO:0000313" key="3">
    <source>
        <dbReference type="EMBL" id="KAI9638115.1"/>
    </source>
</evidence>
<feature type="compositionally biased region" description="Polar residues" evidence="1">
    <location>
        <begin position="278"/>
        <end position="296"/>
    </location>
</feature>
<feature type="compositionally biased region" description="Acidic residues" evidence="1">
    <location>
        <begin position="390"/>
        <end position="419"/>
    </location>
</feature>
<feature type="compositionally biased region" description="Basic and acidic residues" evidence="1">
    <location>
        <begin position="692"/>
        <end position="715"/>
    </location>
</feature>
<feature type="region of interest" description="Disordered" evidence="1">
    <location>
        <begin position="89"/>
        <end position="139"/>
    </location>
</feature>
<feature type="region of interest" description="Disordered" evidence="1">
    <location>
        <begin position="222"/>
        <end position="370"/>
    </location>
</feature>
<feature type="compositionally biased region" description="Polar residues" evidence="1">
    <location>
        <begin position="494"/>
        <end position="516"/>
    </location>
</feature>
<feature type="compositionally biased region" description="Pro residues" evidence="1">
    <location>
        <begin position="305"/>
        <end position="322"/>
    </location>
</feature>
<dbReference type="GO" id="GO:0006808">
    <property type="term" value="P:regulation of nitrogen utilization"/>
    <property type="evidence" value="ECO:0007669"/>
    <property type="project" value="TreeGrafter"/>
</dbReference>
<feature type="compositionally biased region" description="Low complexity" evidence="1">
    <location>
        <begin position="89"/>
        <end position="98"/>
    </location>
</feature>
<reference evidence="3" key="1">
    <citation type="journal article" date="2022" name="G3 (Bethesda)">
        <title>High quality genome of the basidiomycete yeast Dioszegia hungarica PDD-24b-2 isolated from cloud water.</title>
        <authorList>
            <person name="Jarrige D."/>
            <person name="Haridas S."/>
            <person name="Bleykasten-Grosshans C."/>
            <person name="Joly M."/>
            <person name="Nadalig T."/>
            <person name="Sancelme M."/>
            <person name="Vuilleumier S."/>
            <person name="Grigoriev I.V."/>
            <person name="Amato P."/>
            <person name="Bringel F."/>
        </authorList>
    </citation>
    <scope>NUCLEOTIDE SEQUENCE</scope>
    <source>
        <strain evidence="3">PDD-24b-2</strain>
    </source>
</reference>
<feature type="region of interest" description="Disordered" evidence="1">
    <location>
        <begin position="383"/>
        <end position="562"/>
    </location>
</feature>
<dbReference type="InterPro" id="IPR053043">
    <property type="entry name" value="Ras-cAMP_regulatory"/>
</dbReference>
<feature type="compositionally biased region" description="Low complexity" evidence="1">
    <location>
        <begin position="627"/>
        <end position="642"/>
    </location>
</feature>
<dbReference type="RefSeq" id="XP_052947892.1">
    <property type="nucleotide sequence ID" value="XM_053092022.1"/>
</dbReference>
<dbReference type="GO" id="GO:0031930">
    <property type="term" value="P:mitochondria-nucleus signaling pathway"/>
    <property type="evidence" value="ECO:0007669"/>
    <property type="project" value="TreeGrafter"/>
</dbReference>
<feature type="compositionally biased region" description="Basic residues" evidence="1">
    <location>
        <begin position="348"/>
        <end position="358"/>
    </location>
</feature>
<feature type="compositionally biased region" description="Polar residues" evidence="1">
    <location>
        <begin position="658"/>
        <end position="690"/>
    </location>
</feature>
<sequence>MPSVPYISTTYDGPSSATALRGTRPNIPLLALAPPALALGDEILGAGDEETNVRDFWNVISKASDIVKDGERLENLAWRQWCRHRRDSAASSTSTSSHFTHHRRISCSSSTTTGSSASAVTPHLEQPPSPTLSVSSRHSERRTFGSALKLLMEEDQFIDWVSDAQRNLPPPPTISVPDTPTAQLEIRLVEPTPVPSRVGSLGGSMSGAGMLGVAVPPRLMEEPEEQEVVEEEDEYEETDSGDDAVPIPQNPPPQRSRSKPILPATGSPKKKRKFFVHSSPSKGSGSDTAASPNTLAGKSATLPDAPQPPSPNPSLSPAPPASIAPHRRTSSGSSASAGPDLAPVAAPVKKKSPGKRHVSLSTMRGRFGVEKRKAAELLAQKLEAEAEAAAAEEEGSGWEDDEEEVDDDEGDWEEDEEAEETKVTEEPISIDKGKGKAVEPELPPEEGASTTEGSDEEWSDEGSGAEEAPPSRPAQAPSPTKKPPQPPPAATAMRRTSSSKSAKNLNTRNRSSSQLDLTALLARPSGRRGHASNGPPPPPAPTPLRDMSRKQRLAAQEERRKIEAELEAQKKREMFAKQHIFGAKPAQSEGLLSGIFKKGGSMVDLTAAGIPQMSSPPLRPSPTHGHLPSLLSLSRSPMAPAPNLLRSKSAVAMPVQTGVSVTRVSPNRSRLSEVTGSADSGENEANSADSKQAPERARRTSDRSDKSGTTERRPPEGIVLESGSESEEDDDYLATSSTQRKLAELAEKQSKRGKGRSPEAETNLSAGPSMAVPAAMSGAGRFAQPALEPMTPTTRRRTIISREMSMSLRQNLMLEREKSSGSGQRRTSAVQHSRPPPITHMSHLPARNVSTADLAQYQMGVPLARHRSETALHREQANQQQSRPGSSASQHGQRGDQSPALVHPQPQRSHTSGSVITMPSKNRPSHHPLAGALPPMRSNTVQPQAPTPQPEPPRRQPNILGGFLRPLTRVPTSTGVVESSRGGTISRTQSSANLTTNDRETTMEVSPTNLEAPAMVRRSTVEGSPGAEWKTEVDRRRELARRTDSSYRMHGW</sequence>
<feature type="compositionally biased region" description="Basic and acidic residues" evidence="1">
    <location>
        <begin position="420"/>
        <end position="439"/>
    </location>
</feature>
<feature type="compositionally biased region" description="Acidic residues" evidence="1">
    <location>
        <begin position="222"/>
        <end position="242"/>
    </location>
</feature>
<dbReference type="InterPro" id="IPR013860">
    <property type="entry name" value="AreA_GATA"/>
</dbReference>